<evidence type="ECO:0000256" key="2">
    <source>
        <dbReference type="SAM" id="Phobius"/>
    </source>
</evidence>
<accession>A0ABW4MVH2</accession>
<feature type="transmembrane region" description="Helical" evidence="2">
    <location>
        <begin position="162"/>
        <end position="184"/>
    </location>
</feature>
<keyword evidence="2" id="KW-1133">Transmembrane helix</keyword>
<feature type="transmembrane region" description="Helical" evidence="2">
    <location>
        <begin position="123"/>
        <end position="142"/>
    </location>
</feature>
<feature type="transmembrane region" description="Helical" evidence="2">
    <location>
        <begin position="324"/>
        <end position="343"/>
    </location>
</feature>
<feature type="transmembrane region" description="Helical" evidence="2">
    <location>
        <begin position="292"/>
        <end position="312"/>
    </location>
</feature>
<dbReference type="PANTHER" id="PTHR11328">
    <property type="entry name" value="MAJOR FACILITATOR SUPERFAMILY DOMAIN-CONTAINING PROTEIN"/>
    <property type="match status" value="1"/>
</dbReference>
<name>A0ABW4MVH2_9CAUL</name>
<comment type="caution">
    <text evidence="3">The sequence shown here is derived from an EMBL/GenBank/DDBJ whole genome shotgun (WGS) entry which is preliminary data.</text>
</comment>
<keyword evidence="4" id="KW-1185">Reference proteome</keyword>
<dbReference type="SUPFAM" id="SSF103473">
    <property type="entry name" value="MFS general substrate transporter"/>
    <property type="match status" value="1"/>
</dbReference>
<feature type="transmembrane region" description="Helical" evidence="2">
    <location>
        <begin position="363"/>
        <end position="384"/>
    </location>
</feature>
<protein>
    <submittedName>
        <fullName evidence="3">MFS transporter</fullName>
    </submittedName>
</protein>
<reference evidence="4" key="1">
    <citation type="journal article" date="2019" name="Int. J. Syst. Evol. Microbiol.">
        <title>The Global Catalogue of Microorganisms (GCM) 10K type strain sequencing project: providing services to taxonomists for standard genome sequencing and annotation.</title>
        <authorList>
            <consortium name="The Broad Institute Genomics Platform"/>
            <consortium name="The Broad Institute Genome Sequencing Center for Infectious Disease"/>
            <person name="Wu L."/>
            <person name="Ma J."/>
        </authorList>
    </citation>
    <scope>NUCLEOTIDE SEQUENCE [LARGE SCALE GENOMIC DNA]</scope>
    <source>
        <strain evidence="4">DFY28</strain>
    </source>
</reference>
<feature type="transmembrane region" description="Helical" evidence="2">
    <location>
        <begin position="447"/>
        <end position="468"/>
    </location>
</feature>
<dbReference type="RefSeq" id="WP_377281292.1">
    <property type="nucleotide sequence ID" value="NZ_JBHRSI010000003.1"/>
</dbReference>
<feature type="transmembrane region" description="Helical" evidence="2">
    <location>
        <begin position="95"/>
        <end position="111"/>
    </location>
</feature>
<gene>
    <name evidence="3" type="ORF">ACFSC0_00580</name>
</gene>
<dbReference type="Proteomes" id="UP001597237">
    <property type="component" value="Unassembled WGS sequence"/>
</dbReference>
<comment type="similarity">
    <text evidence="1">Belongs to the sodium:galactoside symporter (TC 2.A.2) family.</text>
</comment>
<sequence>MAEATGEGGRAGVAGGLRLRTSDKLLYGVGATASGVKARGLSAFLMLFYNQVVGLPAAWVGAAIMIALVFDAIVDPLVGQVSDNLRTPWGRRHPFMYLSAIPLALTLFLLWSPPGMWSKEAVFAYMLAVTLTVRFLDTFFELPHTALLAELTRDYDQRTTLVAFRAFFRIAGGHLMTLITYKFFLQPTAEYPVGILNRDGYAQYGLFAALLVLFTILVSTAGTHRFIPHLHRPAKRTAKLGEMAREVAHTLSNRSFAILLASGTLLAIATGLKGALELYFEAYFWEFTPDQLALITGGGIVASALGVTLAPIVSRTLGKKRGALIVWTISLTLASAPIALRLAGLMPPNGSDALLYIMIGESVFQGTAALTTGILLSSMLADVVEDSEVRTGRRSEGLLFSADSLLKKTVSGLGVFTSGLLLTFVGFPQDAKPGQVDPEVIRNMAAVYLPIVITLYLAAIATLFAFRLDKSAHEENLRKLASSPGAV</sequence>
<dbReference type="InterPro" id="IPR036259">
    <property type="entry name" value="MFS_trans_sf"/>
</dbReference>
<feature type="transmembrane region" description="Helical" evidence="2">
    <location>
        <begin position="55"/>
        <end position="74"/>
    </location>
</feature>
<organism evidence="3 4">
    <name type="scientific">Phenylobacterium terrae</name>
    <dbReference type="NCBI Taxonomy" id="2665495"/>
    <lineage>
        <taxon>Bacteria</taxon>
        <taxon>Pseudomonadati</taxon>
        <taxon>Pseudomonadota</taxon>
        <taxon>Alphaproteobacteria</taxon>
        <taxon>Caulobacterales</taxon>
        <taxon>Caulobacteraceae</taxon>
        <taxon>Phenylobacterium</taxon>
    </lineage>
</organism>
<dbReference type="PANTHER" id="PTHR11328:SF24">
    <property type="entry name" value="MAJOR FACILITATOR SUPERFAMILY (MFS) PROFILE DOMAIN-CONTAINING PROTEIN"/>
    <property type="match status" value="1"/>
</dbReference>
<proteinExistence type="inferred from homology"/>
<evidence type="ECO:0000256" key="1">
    <source>
        <dbReference type="ARBA" id="ARBA00009617"/>
    </source>
</evidence>
<feature type="transmembrane region" description="Helical" evidence="2">
    <location>
        <begin position="405"/>
        <end position="427"/>
    </location>
</feature>
<evidence type="ECO:0000313" key="4">
    <source>
        <dbReference type="Proteomes" id="UP001597237"/>
    </source>
</evidence>
<dbReference type="Gene3D" id="1.20.1250.20">
    <property type="entry name" value="MFS general substrate transporter like domains"/>
    <property type="match status" value="2"/>
</dbReference>
<feature type="transmembrane region" description="Helical" evidence="2">
    <location>
        <begin position="204"/>
        <end position="227"/>
    </location>
</feature>
<feature type="transmembrane region" description="Helical" evidence="2">
    <location>
        <begin position="255"/>
        <end position="272"/>
    </location>
</feature>
<keyword evidence="2" id="KW-0472">Membrane</keyword>
<dbReference type="InterPro" id="IPR039672">
    <property type="entry name" value="MFS_2"/>
</dbReference>
<dbReference type="EMBL" id="JBHUEY010000001">
    <property type="protein sequence ID" value="MFD1781875.1"/>
    <property type="molecule type" value="Genomic_DNA"/>
</dbReference>
<dbReference type="Pfam" id="PF13347">
    <property type="entry name" value="MFS_2"/>
    <property type="match status" value="1"/>
</dbReference>
<evidence type="ECO:0000313" key="3">
    <source>
        <dbReference type="EMBL" id="MFD1781875.1"/>
    </source>
</evidence>
<keyword evidence="2" id="KW-0812">Transmembrane</keyword>